<keyword evidence="4" id="KW-1185">Reference proteome</keyword>
<protein>
    <recommendedName>
        <fullName evidence="5">FtsX-like permease family protein</fullName>
    </recommendedName>
</protein>
<gene>
    <name evidence="3" type="ORF">NFI88_08925</name>
</gene>
<keyword evidence="2" id="KW-0472">Membrane</keyword>
<evidence type="ECO:0000313" key="4">
    <source>
        <dbReference type="Proteomes" id="UP001524547"/>
    </source>
</evidence>
<organism evidence="3 4">
    <name type="scientific">Rhizosaccharibacter radicis</name>
    <dbReference type="NCBI Taxonomy" id="2782605"/>
    <lineage>
        <taxon>Bacteria</taxon>
        <taxon>Pseudomonadati</taxon>
        <taxon>Pseudomonadota</taxon>
        <taxon>Alphaproteobacteria</taxon>
        <taxon>Acetobacterales</taxon>
        <taxon>Acetobacteraceae</taxon>
        <taxon>Rhizosaccharibacter</taxon>
    </lineage>
</organism>
<dbReference type="PANTHER" id="PTHR47755:SF1">
    <property type="entry name" value="CELL DIVISION PROTEIN FTSX"/>
    <property type="match status" value="1"/>
</dbReference>
<dbReference type="InterPro" id="IPR004513">
    <property type="entry name" value="FtsX"/>
</dbReference>
<sequence length="439" mass="43679">MAEAAASRRRPRDGLGLRRAISDRLLPALVAAMTFLAALTLAGVVGATVLATRWQQGAATILTVQVPRPDDPAGPGEAEPGAIGLGTSANGVAAAGSTRIAAVTALLRASPAVIRLRRLENRELVALLRPWLGGMAESGARAGSAGDGSGTAASNGPMGADRHDGTPPAGAGQGPAARSEADADAAGIGLHGTPESAAGHGHEAGDLTANRAGDGEGGAGSDPRRAETGDTTIAGFALPLPAVLQLRLRDAHTPLGDLPRRLAAVAPETAVEQNGDWSDRLLSLAQSLQACAVLALLVVAGVAAAVVAAATRAGLSARREAIEIVHGLGATDGYIAGRFAERAGVLALGGGIAGTALSLPPLFVLCRLAAPFAGGGPAAPGVIHPALAPADTLGGTVAALFATLPLALWIALPLLPLIASVIGWLTAQATVRTWLRRLP</sequence>
<accession>A0ABT1VYE5</accession>
<evidence type="ECO:0000256" key="2">
    <source>
        <dbReference type="SAM" id="Phobius"/>
    </source>
</evidence>
<dbReference type="RefSeq" id="WP_422919704.1">
    <property type="nucleotide sequence ID" value="NZ_JAMZEJ010000005.1"/>
</dbReference>
<feature type="transmembrane region" description="Helical" evidence="2">
    <location>
        <begin position="345"/>
        <end position="370"/>
    </location>
</feature>
<evidence type="ECO:0000256" key="1">
    <source>
        <dbReference type="SAM" id="MobiDB-lite"/>
    </source>
</evidence>
<feature type="transmembrane region" description="Helical" evidence="2">
    <location>
        <begin position="25"/>
        <end position="51"/>
    </location>
</feature>
<feature type="compositionally biased region" description="Low complexity" evidence="1">
    <location>
        <begin position="137"/>
        <end position="156"/>
    </location>
</feature>
<feature type="compositionally biased region" description="Low complexity" evidence="1">
    <location>
        <begin position="166"/>
        <end position="178"/>
    </location>
</feature>
<dbReference type="Proteomes" id="UP001524547">
    <property type="component" value="Unassembled WGS sequence"/>
</dbReference>
<dbReference type="EMBL" id="JAMZEJ010000005">
    <property type="protein sequence ID" value="MCQ8240957.1"/>
    <property type="molecule type" value="Genomic_DNA"/>
</dbReference>
<evidence type="ECO:0000313" key="3">
    <source>
        <dbReference type="EMBL" id="MCQ8240957.1"/>
    </source>
</evidence>
<comment type="caution">
    <text evidence="3">The sequence shown here is derived from an EMBL/GenBank/DDBJ whole genome shotgun (WGS) entry which is preliminary data.</text>
</comment>
<evidence type="ECO:0008006" key="5">
    <source>
        <dbReference type="Google" id="ProtNLM"/>
    </source>
</evidence>
<keyword evidence="2" id="KW-1133">Transmembrane helix</keyword>
<reference evidence="3 4" key="1">
    <citation type="submission" date="2022-06" db="EMBL/GenBank/DDBJ databases">
        <title>Rhizosaccharibacter gen. nov. sp. nov. KSS12, endophytic bacteria isolated from sugarcane.</title>
        <authorList>
            <person name="Pitiwittayakul N."/>
        </authorList>
    </citation>
    <scope>NUCLEOTIDE SEQUENCE [LARGE SCALE GENOMIC DNA]</scope>
    <source>
        <strain evidence="3 4">KSS12</strain>
    </source>
</reference>
<keyword evidence="2" id="KW-0812">Transmembrane</keyword>
<name>A0ABT1VYE5_9PROT</name>
<proteinExistence type="predicted"/>
<feature type="transmembrane region" description="Helical" evidence="2">
    <location>
        <begin position="292"/>
        <end position="310"/>
    </location>
</feature>
<feature type="region of interest" description="Disordered" evidence="1">
    <location>
        <begin position="137"/>
        <end position="229"/>
    </location>
</feature>
<dbReference type="PANTHER" id="PTHR47755">
    <property type="entry name" value="CELL DIVISION PROTEIN FTSX"/>
    <property type="match status" value="1"/>
</dbReference>
<feature type="transmembrane region" description="Helical" evidence="2">
    <location>
        <begin position="406"/>
        <end position="427"/>
    </location>
</feature>